<evidence type="ECO:0000313" key="1">
    <source>
        <dbReference type="EMBL" id="BDQ33759.1"/>
    </source>
</evidence>
<dbReference type="Pfam" id="PF11731">
    <property type="entry name" value="Cdd1"/>
    <property type="match status" value="1"/>
</dbReference>
<organism evidence="1 2">
    <name type="scientific">Pseudodesulfovibrio portus</name>
    <dbReference type="NCBI Taxonomy" id="231439"/>
    <lineage>
        <taxon>Bacteria</taxon>
        <taxon>Pseudomonadati</taxon>
        <taxon>Thermodesulfobacteriota</taxon>
        <taxon>Desulfovibrionia</taxon>
        <taxon>Desulfovibrionales</taxon>
        <taxon>Desulfovibrionaceae</taxon>
    </lineage>
</organism>
<dbReference type="Gene3D" id="1.10.150.20">
    <property type="entry name" value="5' to 3' exonuclease, C-terminal subdomain"/>
    <property type="match status" value="1"/>
</dbReference>
<proteinExistence type="predicted"/>
<name>A0ABM8AR39_9BACT</name>
<sequence length="87" mass="9872">MSDKAALKRLQVIPGVGPSMARDLLGLGYTSVEELAGQDPEAMYRRLMDQAGRHIDRCVLYVFRCAVYFASVDGHDPEKLKWWTWKG</sequence>
<dbReference type="InterPro" id="IPR021725">
    <property type="entry name" value="Cdd1"/>
</dbReference>
<protein>
    <recommendedName>
        <fullName evidence="3">Pathogenicity locus</fullName>
    </recommendedName>
</protein>
<dbReference type="RefSeq" id="WP_264983815.1">
    <property type="nucleotide sequence ID" value="NZ_AP026708.1"/>
</dbReference>
<dbReference type="Proteomes" id="UP001061361">
    <property type="component" value="Chromosome"/>
</dbReference>
<evidence type="ECO:0008006" key="3">
    <source>
        <dbReference type="Google" id="ProtNLM"/>
    </source>
</evidence>
<accession>A0ABM8AR39</accession>
<gene>
    <name evidence="1" type="primary">cdd1</name>
    <name evidence="1" type="ORF">JCM14722_13010</name>
</gene>
<evidence type="ECO:0000313" key="2">
    <source>
        <dbReference type="Proteomes" id="UP001061361"/>
    </source>
</evidence>
<keyword evidence="2" id="KW-1185">Reference proteome</keyword>
<reference evidence="1" key="1">
    <citation type="submission" date="2022-08" db="EMBL/GenBank/DDBJ databases">
        <title>Genome Sequence of the sulphate-reducing bacterium, Pseudodesulfovibrio portus JCM14722.</title>
        <authorList>
            <person name="Kondo R."/>
            <person name="Kataoka T."/>
        </authorList>
    </citation>
    <scope>NUCLEOTIDE SEQUENCE</scope>
    <source>
        <strain evidence="1">JCM 14722</strain>
    </source>
</reference>
<dbReference type="EMBL" id="AP026708">
    <property type="protein sequence ID" value="BDQ33759.1"/>
    <property type="molecule type" value="Genomic_DNA"/>
</dbReference>